<dbReference type="OrthoDB" id="510307at2759"/>
<feature type="domain" description="Nudix hydrolase" evidence="7">
    <location>
        <begin position="54"/>
        <end position="217"/>
    </location>
</feature>
<dbReference type="GO" id="GO:0004452">
    <property type="term" value="F:isopentenyl-diphosphate delta-isomerase activity"/>
    <property type="evidence" value="ECO:0007669"/>
    <property type="project" value="UniProtKB-EC"/>
</dbReference>
<accession>A0A835SRX8</accession>
<keyword evidence="9" id="KW-1185">Reference proteome</keyword>
<organism evidence="8 9">
    <name type="scientific">Chlamydomonas incerta</name>
    <dbReference type="NCBI Taxonomy" id="51695"/>
    <lineage>
        <taxon>Eukaryota</taxon>
        <taxon>Viridiplantae</taxon>
        <taxon>Chlorophyta</taxon>
        <taxon>core chlorophytes</taxon>
        <taxon>Chlorophyceae</taxon>
        <taxon>CS clade</taxon>
        <taxon>Chlamydomonadales</taxon>
        <taxon>Chlamydomonadaceae</taxon>
        <taxon>Chlamydomonas</taxon>
    </lineage>
</organism>
<dbReference type="AlphaFoldDB" id="A0A835SRX8"/>
<keyword evidence="5" id="KW-0414">Isoprene biosynthesis</keyword>
<evidence type="ECO:0000256" key="3">
    <source>
        <dbReference type="ARBA" id="ARBA00007579"/>
    </source>
</evidence>
<dbReference type="SUPFAM" id="SSF55811">
    <property type="entry name" value="Nudix"/>
    <property type="match status" value="1"/>
</dbReference>
<evidence type="ECO:0000313" key="9">
    <source>
        <dbReference type="Proteomes" id="UP000650467"/>
    </source>
</evidence>
<dbReference type="InterPro" id="IPR011876">
    <property type="entry name" value="IsopentenylPP_isomerase_typ1"/>
</dbReference>
<dbReference type="Gene3D" id="3.90.79.10">
    <property type="entry name" value="Nucleoside Triphosphate Pyrophosphohydrolase"/>
    <property type="match status" value="1"/>
</dbReference>
<dbReference type="Pfam" id="PF00293">
    <property type="entry name" value="NUDIX"/>
    <property type="match status" value="1"/>
</dbReference>
<dbReference type="NCBIfam" id="TIGR02150">
    <property type="entry name" value="IPP_isom_1"/>
    <property type="match status" value="1"/>
</dbReference>
<protein>
    <recommendedName>
        <fullName evidence="4">isopentenyl-diphosphate Delta-isomerase</fullName>
        <ecNumber evidence="4">5.3.3.2</ecNumber>
    </recommendedName>
</protein>
<dbReference type="GO" id="GO:0009240">
    <property type="term" value="P:isopentenyl diphosphate biosynthetic process"/>
    <property type="evidence" value="ECO:0007669"/>
    <property type="project" value="TreeGrafter"/>
</dbReference>
<gene>
    <name evidence="8" type="ORF">HXX76_009011</name>
</gene>
<sequence length="253" mass="27736">MASSSTWEGTGLSQDDFMQRDECLVVDEQDRLLGTANKYDCHRFEPAKGQPSGRLHRAFSVFLFSPDCRLLLQQRAASKVTFPGVWTNTCCSHPLAGQTPDEVDLPAAVASGAVPGIKAAAVRKLQHELGIPPEQVPASSFSFLTRLHYCAADTATHGPDAAWGEHEVDYVLFARPAQPVSLQPNPDEVDATRYVTLPELRSMMADPALAWSPWFRILATQPAFLPAWWGDLEAALQPGGSRLADWGTIHRVM</sequence>
<keyword evidence="6" id="KW-0413">Isomerase</keyword>
<evidence type="ECO:0000256" key="5">
    <source>
        <dbReference type="ARBA" id="ARBA00023229"/>
    </source>
</evidence>
<dbReference type="GO" id="GO:0005737">
    <property type="term" value="C:cytoplasm"/>
    <property type="evidence" value="ECO:0007669"/>
    <property type="project" value="TreeGrafter"/>
</dbReference>
<dbReference type="FunFam" id="3.90.79.10:FF:000096">
    <property type="entry name" value="Isopentenyl-diphosphate Delta-isomerase"/>
    <property type="match status" value="1"/>
</dbReference>
<comment type="function">
    <text evidence="1">Catalyzes the 1,3-allylic rearrangement of the homoallylic substrate isopentenyl (IPP) to its highly electrophilic allylic isomer, dimethylallyl diphosphate (DMAPP).</text>
</comment>
<dbReference type="GO" id="GO:0050992">
    <property type="term" value="P:dimethylallyl diphosphate biosynthetic process"/>
    <property type="evidence" value="ECO:0007669"/>
    <property type="project" value="UniProtKB-UniPathway"/>
</dbReference>
<dbReference type="PIRSF" id="PIRSF018427">
    <property type="entry name" value="Isopntndiph_ism"/>
    <property type="match status" value="1"/>
</dbReference>
<evidence type="ECO:0000256" key="4">
    <source>
        <dbReference type="ARBA" id="ARBA00012057"/>
    </source>
</evidence>
<dbReference type="CDD" id="cd02885">
    <property type="entry name" value="NUDIX_IPP_Isomerase"/>
    <property type="match status" value="1"/>
</dbReference>
<dbReference type="PANTHER" id="PTHR10885:SF0">
    <property type="entry name" value="ISOPENTENYL-DIPHOSPHATE DELTA-ISOMERASE"/>
    <property type="match status" value="1"/>
</dbReference>
<proteinExistence type="inferred from homology"/>
<dbReference type="PROSITE" id="PS51462">
    <property type="entry name" value="NUDIX"/>
    <property type="match status" value="1"/>
</dbReference>
<comment type="similarity">
    <text evidence="3">Belongs to the IPP isomerase type 1 family.</text>
</comment>
<evidence type="ECO:0000313" key="8">
    <source>
        <dbReference type="EMBL" id="KAG2432084.1"/>
    </source>
</evidence>
<evidence type="ECO:0000259" key="7">
    <source>
        <dbReference type="PROSITE" id="PS51462"/>
    </source>
</evidence>
<dbReference type="EC" id="5.3.3.2" evidence="4"/>
<name>A0A835SRX8_CHLIN</name>
<evidence type="ECO:0000256" key="6">
    <source>
        <dbReference type="ARBA" id="ARBA00023235"/>
    </source>
</evidence>
<dbReference type="EMBL" id="JAEHOC010000022">
    <property type="protein sequence ID" value="KAG2432084.1"/>
    <property type="molecule type" value="Genomic_DNA"/>
</dbReference>
<dbReference type="InterPro" id="IPR015797">
    <property type="entry name" value="NUDIX_hydrolase-like_dom_sf"/>
</dbReference>
<dbReference type="Proteomes" id="UP000650467">
    <property type="component" value="Unassembled WGS sequence"/>
</dbReference>
<reference evidence="8" key="1">
    <citation type="journal article" date="2020" name="bioRxiv">
        <title>Comparative genomics of Chlamydomonas.</title>
        <authorList>
            <person name="Craig R.J."/>
            <person name="Hasan A.R."/>
            <person name="Ness R.W."/>
            <person name="Keightley P.D."/>
        </authorList>
    </citation>
    <scope>NUCLEOTIDE SEQUENCE</scope>
    <source>
        <strain evidence="8">SAG 7.73</strain>
    </source>
</reference>
<dbReference type="InterPro" id="IPR000086">
    <property type="entry name" value="NUDIX_hydrolase_dom"/>
</dbReference>
<dbReference type="UniPathway" id="UPA00059">
    <property type="reaction ID" value="UER00104"/>
</dbReference>
<evidence type="ECO:0000256" key="2">
    <source>
        <dbReference type="ARBA" id="ARBA00004826"/>
    </source>
</evidence>
<dbReference type="PANTHER" id="PTHR10885">
    <property type="entry name" value="ISOPENTENYL-DIPHOSPHATE DELTA-ISOMERASE"/>
    <property type="match status" value="1"/>
</dbReference>
<evidence type="ECO:0000256" key="1">
    <source>
        <dbReference type="ARBA" id="ARBA00003951"/>
    </source>
</evidence>
<comment type="caution">
    <text evidence="8">The sequence shown here is derived from an EMBL/GenBank/DDBJ whole genome shotgun (WGS) entry which is preliminary data.</text>
</comment>
<comment type="pathway">
    <text evidence="2">Isoprenoid biosynthesis; dimethylallyl diphosphate biosynthesis; dimethylallyl diphosphate from isopentenyl diphosphate: step 1/1.</text>
</comment>